<dbReference type="Proteomes" id="UP000231366">
    <property type="component" value="Unassembled WGS sequence"/>
</dbReference>
<protein>
    <submittedName>
        <fullName evidence="2">Uncharacterized protein</fullName>
    </submittedName>
</protein>
<reference evidence="3" key="1">
    <citation type="submission" date="2017-09" db="EMBL/GenBank/DDBJ databases">
        <title>Depth-based differentiation of microbial function through sediment-hosted aquifers and enrichment of novel symbionts in the deep terrestrial subsurface.</title>
        <authorList>
            <person name="Probst A.J."/>
            <person name="Ladd B."/>
            <person name="Jarett J.K."/>
            <person name="Geller-Mcgrath D.E."/>
            <person name="Sieber C.M.K."/>
            <person name="Emerson J.B."/>
            <person name="Anantharaman K."/>
            <person name="Thomas B.C."/>
            <person name="Malmstrom R."/>
            <person name="Stieglmeier M."/>
            <person name="Klingl A."/>
            <person name="Woyke T."/>
            <person name="Ryan C.M."/>
            <person name="Banfield J.F."/>
        </authorList>
    </citation>
    <scope>NUCLEOTIDE SEQUENCE [LARGE SCALE GENOMIC DNA]</scope>
</reference>
<evidence type="ECO:0000256" key="1">
    <source>
        <dbReference type="SAM" id="MobiDB-lite"/>
    </source>
</evidence>
<proteinExistence type="predicted"/>
<gene>
    <name evidence="2" type="ORF">CO110_02725</name>
</gene>
<dbReference type="AlphaFoldDB" id="A0A2M8AV04"/>
<evidence type="ECO:0000313" key="2">
    <source>
        <dbReference type="EMBL" id="PJB30034.1"/>
    </source>
</evidence>
<comment type="caution">
    <text evidence="2">The sequence shown here is derived from an EMBL/GenBank/DDBJ whole genome shotgun (WGS) entry which is preliminary data.</text>
</comment>
<organism evidence="2 3">
    <name type="scientific">Candidatus Desantisbacteria bacterium CG_4_9_14_3_um_filter_40_11</name>
    <dbReference type="NCBI Taxonomy" id="1974546"/>
    <lineage>
        <taxon>Bacteria</taxon>
        <taxon>Candidatus Desantisiibacteriota</taxon>
    </lineage>
</organism>
<dbReference type="EMBL" id="PFUI01000070">
    <property type="protein sequence ID" value="PJB30034.1"/>
    <property type="molecule type" value="Genomic_DNA"/>
</dbReference>
<sequence length="71" mass="7696">MIRQGKWGKPGTAPVFYHFRGLPIAFGLNVRPNNFSNLVAKVSSPAGRPVGGNRGQRPVSPGFQKEPKILP</sequence>
<accession>A0A2M8AV04</accession>
<name>A0A2M8AV04_9BACT</name>
<evidence type="ECO:0000313" key="3">
    <source>
        <dbReference type="Proteomes" id="UP000231366"/>
    </source>
</evidence>
<feature type="region of interest" description="Disordered" evidence="1">
    <location>
        <begin position="43"/>
        <end position="71"/>
    </location>
</feature>